<proteinExistence type="predicted"/>
<dbReference type="VEuPathDB" id="FungiDB:FUN_022589"/>
<dbReference type="AlphaFoldDB" id="A0A2I1HUI6"/>
<evidence type="ECO:0000313" key="2">
    <source>
        <dbReference type="Proteomes" id="UP000234323"/>
    </source>
</evidence>
<organism evidence="1 2">
    <name type="scientific">Rhizophagus irregularis</name>
    <dbReference type="NCBI Taxonomy" id="588596"/>
    <lineage>
        <taxon>Eukaryota</taxon>
        <taxon>Fungi</taxon>
        <taxon>Fungi incertae sedis</taxon>
        <taxon>Mucoromycota</taxon>
        <taxon>Glomeromycotina</taxon>
        <taxon>Glomeromycetes</taxon>
        <taxon>Glomerales</taxon>
        <taxon>Glomeraceae</taxon>
        <taxon>Rhizophagus</taxon>
    </lineage>
</organism>
<accession>A0A2I1HUI6</accession>
<evidence type="ECO:0000313" key="1">
    <source>
        <dbReference type="EMBL" id="PKY62541.1"/>
    </source>
</evidence>
<reference evidence="1 2" key="1">
    <citation type="submission" date="2015-10" db="EMBL/GenBank/DDBJ databases">
        <title>Genome analyses suggest a sexual origin of heterokaryosis in a supposedly ancient asexual fungus.</title>
        <authorList>
            <person name="Ropars J."/>
            <person name="Sedzielewska K."/>
            <person name="Noel J."/>
            <person name="Charron P."/>
            <person name="Farinelli L."/>
            <person name="Marton T."/>
            <person name="Kruger M."/>
            <person name="Pelin A."/>
            <person name="Brachmann A."/>
            <person name="Corradi N."/>
        </authorList>
    </citation>
    <scope>NUCLEOTIDE SEQUENCE [LARGE SCALE GENOMIC DNA]</scope>
    <source>
        <strain evidence="1 2">A4</strain>
    </source>
</reference>
<dbReference type="EMBL" id="LLXI01007327">
    <property type="protein sequence ID" value="PKY62541.1"/>
    <property type="molecule type" value="Genomic_DNA"/>
</dbReference>
<evidence type="ECO:0008006" key="3">
    <source>
        <dbReference type="Google" id="ProtNLM"/>
    </source>
</evidence>
<dbReference type="Proteomes" id="UP000234323">
    <property type="component" value="Unassembled WGS sequence"/>
</dbReference>
<sequence>NIIRDITNYDAENGPILFKEIKLLLNDLREIVDEQESLENYQWIQAVNNGFNGVRKIVNDVKTYRKRITNPRTWKDHNINTMFLESINIQIVSVYRCSRKLQCNLR</sequence>
<keyword evidence="2" id="KW-1185">Reference proteome</keyword>
<comment type="caution">
    <text evidence="1">The sequence shown here is derived from an EMBL/GenBank/DDBJ whole genome shotgun (WGS) entry which is preliminary data.</text>
</comment>
<dbReference type="VEuPathDB" id="FungiDB:RhiirFUN_025464"/>
<gene>
    <name evidence="1" type="ORF">RhiirA4_489156</name>
</gene>
<name>A0A2I1HUI6_9GLOM</name>
<protein>
    <recommendedName>
        <fullName evidence="3">Transposase</fullName>
    </recommendedName>
</protein>
<dbReference type="VEuPathDB" id="FungiDB:RhiirA1_510073"/>
<feature type="non-terminal residue" evidence="1">
    <location>
        <position position="1"/>
    </location>
</feature>